<comment type="caution">
    <text evidence="8">The sequence shown here is derived from an EMBL/GenBank/DDBJ whole genome shotgun (WGS) entry which is preliminary data.</text>
</comment>
<dbReference type="InterPro" id="IPR004176">
    <property type="entry name" value="Clp_R_N"/>
</dbReference>
<feature type="domain" description="Clp R" evidence="7">
    <location>
        <begin position="60"/>
        <end position="205"/>
    </location>
</feature>
<protein>
    <submittedName>
        <fullName evidence="8">Casein lytic proteinase B4</fullName>
    </submittedName>
</protein>
<evidence type="ECO:0000256" key="1">
    <source>
        <dbReference type="ARBA" id="ARBA00022737"/>
    </source>
</evidence>
<dbReference type="OrthoDB" id="47330at2759"/>
<evidence type="ECO:0000256" key="2">
    <source>
        <dbReference type="ARBA" id="ARBA00022741"/>
    </source>
</evidence>
<dbReference type="SUPFAM" id="SSF81923">
    <property type="entry name" value="Double Clp-N motif"/>
    <property type="match status" value="1"/>
</dbReference>
<dbReference type="PANTHER" id="PTHR11638:SF86">
    <property type="entry name" value="CHAPERONE PROTEIN CLPB4, MITOCHONDRIAL"/>
    <property type="match status" value="1"/>
</dbReference>
<dbReference type="SMART" id="SM01086">
    <property type="entry name" value="ClpB_D2-small"/>
    <property type="match status" value="1"/>
</dbReference>
<dbReference type="SMART" id="SM00382">
    <property type="entry name" value="AAA"/>
    <property type="match status" value="2"/>
</dbReference>
<proteinExistence type="predicted"/>
<evidence type="ECO:0000259" key="7">
    <source>
        <dbReference type="PROSITE" id="PS51903"/>
    </source>
</evidence>
<dbReference type="InterPro" id="IPR027417">
    <property type="entry name" value="P-loop_NTPase"/>
</dbReference>
<gene>
    <name evidence="8" type="ORF">Acr_00g0076860</name>
</gene>
<dbReference type="Gene3D" id="1.10.1780.10">
    <property type="entry name" value="Clp, N-terminal domain"/>
    <property type="match status" value="1"/>
</dbReference>
<dbReference type="PROSITE" id="PS00870">
    <property type="entry name" value="CLPAB_1"/>
    <property type="match status" value="1"/>
</dbReference>
<dbReference type="GO" id="GO:0016887">
    <property type="term" value="F:ATP hydrolysis activity"/>
    <property type="evidence" value="ECO:0007669"/>
    <property type="project" value="InterPro"/>
</dbReference>
<dbReference type="PANTHER" id="PTHR11638">
    <property type="entry name" value="ATP-DEPENDENT CLP PROTEASE"/>
    <property type="match status" value="1"/>
</dbReference>
<dbReference type="Gene3D" id="3.40.50.300">
    <property type="entry name" value="P-loop containing nucleotide triphosphate hydrolases"/>
    <property type="match status" value="2"/>
</dbReference>
<dbReference type="InterPro" id="IPR003593">
    <property type="entry name" value="AAA+_ATPase"/>
</dbReference>
<keyword evidence="2" id="KW-0547">Nucleotide-binding</keyword>
<dbReference type="CDD" id="cd19499">
    <property type="entry name" value="RecA-like_ClpB_Hsp104-like"/>
    <property type="match status" value="1"/>
</dbReference>
<dbReference type="AlphaFoldDB" id="A0A7J0DTF3"/>
<sequence>MATARNSSAARFTRRPRIADNTGAAKLSSSLNDAVVGGGFARQFLSSSRSYSTAASSQQINDSEFTEMAWEGVVGALDASQASKQQVVESEHLMKALLEQKDGLARRIFSKAGLDNTTVLQVTDDFISKQPKVGGDTSGPRLGPHLLSLLDNAREQKKEMGDAFVSVEHLVLAFFSDKRFGVQLFRNLQLSEKALKDAVQAVRGSQRVTDQHPEGKYQALEKYGNDLTELARRGKLDPVIGRDDEIRRCIQILCRRTKNNPVIIGEPGVGKTAIAEGLAQRIVRGDVPEPLLNRKLISLDMGSLVAGAKFRGEFEERLKAVLKEDTICCAFHYLLLVETINCQAFDVVVFFELCIGATSGAMDAGNLLKPMLGRGELRCIGATTLTEYRKYIEKDPALERRFQQVFCAEPSVEDTISILRGLRERAFMPDKAIDLVDEAAAKLKMEITSKPIELDEIDRAIVKLEMEKLSLKNDTDKASKESEQWEREKALMTRIRSLKEEIDRVNLEIEAAEREYDLNRAAELKYGTLMSLQRQLEEPEKNLAEYQKSGKIISSRGEREKLVMLEQVLHSRVVGQDMAVKAVADAIRRSRAGLSDPNRPIASFMFMGPTGVGKTELAKTLAEFLFNTEKALGYVGYEEGGQLTEAVRRRPYSVVLFDEMEKAHHDVFNILLQLLDDGRITDSQGRTVSFTNCVVIMTSNIGSQYILETLSSAHDDNKEAVYDMMKKQVIELARQTFRPEFMNRIDEYIVFKPLDSKEIYKIVEIQLNRVKDRLKQKIQYTKESVELLTALGFDPNFGARPVKRVIQQMVENEIAMGILRGDFKEEDTIVVDAVAFPLAKDVSPQKRLVIKKLENSPSMDAMVAND</sequence>
<evidence type="ECO:0000313" key="9">
    <source>
        <dbReference type="Proteomes" id="UP000585474"/>
    </source>
</evidence>
<reference evidence="9" key="1">
    <citation type="submission" date="2019-07" db="EMBL/GenBank/DDBJ databases">
        <title>De Novo Assembly of kiwifruit Actinidia rufa.</title>
        <authorList>
            <person name="Sugita-Konishi S."/>
            <person name="Sato K."/>
            <person name="Mori E."/>
            <person name="Abe Y."/>
            <person name="Kisaki G."/>
            <person name="Hamano K."/>
            <person name="Suezawa K."/>
            <person name="Otani M."/>
            <person name="Fukuda T."/>
            <person name="Manabe T."/>
            <person name="Gomi K."/>
            <person name="Tabuchi M."/>
            <person name="Akimitsu K."/>
            <person name="Kataoka I."/>
        </authorList>
    </citation>
    <scope>NUCLEOTIDE SEQUENCE [LARGE SCALE GENOMIC DNA]</scope>
    <source>
        <strain evidence="9">cv. Fuchu</strain>
    </source>
</reference>
<feature type="coiled-coil region" evidence="6">
    <location>
        <begin position="454"/>
        <end position="549"/>
    </location>
</feature>
<keyword evidence="3" id="KW-0067">ATP-binding</keyword>
<dbReference type="Pfam" id="PF10431">
    <property type="entry name" value="ClpB_D2-small"/>
    <property type="match status" value="1"/>
</dbReference>
<evidence type="ECO:0000313" key="8">
    <source>
        <dbReference type="EMBL" id="GFS41888.1"/>
    </source>
</evidence>
<dbReference type="Proteomes" id="UP000585474">
    <property type="component" value="Unassembled WGS sequence"/>
</dbReference>
<dbReference type="InterPro" id="IPR019489">
    <property type="entry name" value="Clp_ATPase_C"/>
</dbReference>
<evidence type="ECO:0000256" key="3">
    <source>
        <dbReference type="ARBA" id="ARBA00022840"/>
    </source>
</evidence>
<name>A0A7J0DTF3_9ERIC</name>
<dbReference type="InterPro" id="IPR050130">
    <property type="entry name" value="ClpA_ClpB"/>
</dbReference>
<dbReference type="InterPro" id="IPR036628">
    <property type="entry name" value="Clp_N_dom_sf"/>
</dbReference>
<evidence type="ECO:0000256" key="4">
    <source>
        <dbReference type="ARBA" id="ARBA00023186"/>
    </source>
</evidence>
<keyword evidence="4" id="KW-0143">Chaperone</keyword>
<dbReference type="CDD" id="cd00009">
    <property type="entry name" value="AAA"/>
    <property type="match status" value="1"/>
</dbReference>
<dbReference type="GO" id="GO:0005524">
    <property type="term" value="F:ATP binding"/>
    <property type="evidence" value="ECO:0007669"/>
    <property type="project" value="UniProtKB-KW"/>
</dbReference>
<accession>A0A7J0DTF3</accession>
<keyword evidence="9" id="KW-1185">Reference proteome</keyword>
<keyword evidence="1 5" id="KW-0677">Repeat</keyword>
<dbReference type="Pfam" id="PF17871">
    <property type="entry name" value="AAA_lid_9"/>
    <property type="match status" value="1"/>
</dbReference>
<keyword evidence="6" id="KW-0175">Coiled coil</keyword>
<dbReference type="Pfam" id="PF00004">
    <property type="entry name" value="AAA"/>
    <property type="match status" value="1"/>
</dbReference>
<organism evidence="8 9">
    <name type="scientific">Actinidia rufa</name>
    <dbReference type="NCBI Taxonomy" id="165716"/>
    <lineage>
        <taxon>Eukaryota</taxon>
        <taxon>Viridiplantae</taxon>
        <taxon>Streptophyta</taxon>
        <taxon>Embryophyta</taxon>
        <taxon>Tracheophyta</taxon>
        <taxon>Spermatophyta</taxon>
        <taxon>Magnoliopsida</taxon>
        <taxon>eudicotyledons</taxon>
        <taxon>Gunneridae</taxon>
        <taxon>Pentapetalae</taxon>
        <taxon>asterids</taxon>
        <taxon>Ericales</taxon>
        <taxon>Actinidiaceae</taxon>
        <taxon>Actinidia</taxon>
    </lineage>
</organism>
<dbReference type="Pfam" id="PF07724">
    <property type="entry name" value="AAA_2"/>
    <property type="match status" value="1"/>
</dbReference>
<dbReference type="EMBL" id="BJWL01000387">
    <property type="protein sequence ID" value="GFS41888.1"/>
    <property type="molecule type" value="Genomic_DNA"/>
</dbReference>
<evidence type="ECO:0000256" key="5">
    <source>
        <dbReference type="PROSITE-ProRule" id="PRU01251"/>
    </source>
</evidence>
<dbReference type="InterPro" id="IPR003959">
    <property type="entry name" value="ATPase_AAA_core"/>
</dbReference>
<dbReference type="SUPFAM" id="SSF52540">
    <property type="entry name" value="P-loop containing nucleoside triphosphate hydrolases"/>
    <property type="match status" value="2"/>
</dbReference>
<dbReference type="PROSITE" id="PS51903">
    <property type="entry name" value="CLP_R"/>
    <property type="match status" value="1"/>
</dbReference>
<dbReference type="Gene3D" id="1.10.8.60">
    <property type="match status" value="2"/>
</dbReference>
<dbReference type="InterPro" id="IPR041546">
    <property type="entry name" value="ClpA/ClpB_AAA_lid"/>
</dbReference>
<dbReference type="Pfam" id="PF02861">
    <property type="entry name" value="Clp_N"/>
    <property type="match status" value="1"/>
</dbReference>
<dbReference type="GO" id="GO:0005737">
    <property type="term" value="C:cytoplasm"/>
    <property type="evidence" value="ECO:0007669"/>
    <property type="project" value="TreeGrafter"/>
</dbReference>
<dbReference type="Gene3D" id="6.10.140.130">
    <property type="match status" value="1"/>
</dbReference>
<dbReference type="GO" id="GO:0034605">
    <property type="term" value="P:cellular response to heat"/>
    <property type="evidence" value="ECO:0007669"/>
    <property type="project" value="TreeGrafter"/>
</dbReference>
<dbReference type="FunFam" id="3.40.50.300:FF:000010">
    <property type="entry name" value="Chaperone clpB 1, putative"/>
    <property type="match status" value="1"/>
</dbReference>
<evidence type="ECO:0000256" key="6">
    <source>
        <dbReference type="SAM" id="Coils"/>
    </source>
</evidence>
<dbReference type="InterPro" id="IPR018368">
    <property type="entry name" value="ClpA/B_CS1"/>
</dbReference>